<sequence>MLLSHPPLRNEPTSSNGQLDAPVFSPDPQRPHSKPPLGCVHLPATTATQWGDTADPTWTDGALIPPGNWGLDDVSMSGVQSEVPSCESTTAPSNAPRASESTHGVATQRAWGAAGDTLADVAEALSTVAQWFNTFALSLEDDMQAWNSV</sequence>
<name>A0A9W8MCT3_9AGAR</name>
<accession>A0A9W8MCT3</accession>
<evidence type="ECO:0000313" key="3">
    <source>
        <dbReference type="Proteomes" id="UP001140091"/>
    </source>
</evidence>
<reference evidence="2" key="1">
    <citation type="submission" date="2022-06" db="EMBL/GenBank/DDBJ databases">
        <title>Genome Sequence of Candolleomyces eurysporus.</title>
        <authorList>
            <person name="Buettner E."/>
        </authorList>
    </citation>
    <scope>NUCLEOTIDE SEQUENCE</scope>
    <source>
        <strain evidence="2">VTCC 930004</strain>
    </source>
</reference>
<dbReference type="AlphaFoldDB" id="A0A9W8MCT3"/>
<feature type="non-terminal residue" evidence="2">
    <location>
        <position position="149"/>
    </location>
</feature>
<comment type="caution">
    <text evidence="2">The sequence shown here is derived from an EMBL/GenBank/DDBJ whole genome shotgun (WGS) entry which is preliminary data.</text>
</comment>
<evidence type="ECO:0000256" key="1">
    <source>
        <dbReference type="SAM" id="MobiDB-lite"/>
    </source>
</evidence>
<dbReference type="EMBL" id="JANBPK010001223">
    <property type="protein sequence ID" value="KAJ2924413.1"/>
    <property type="molecule type" value="Genomic_DNA"/>
</dbReference>
<feature type="compositionally biased region" description="Polar residues" evidence="1">
    <location>
        <begin position="77"/>
        <end position="93"/>
    </location>
</feature>
<feature type="region of interest" description="Disordered" evidence="1">
    <location>
        <begin position="1"/>
        <end position="105"/>
    </location>
</feature>
<protein>
    <submittedName>
        <fullName evidence="2">Uncharacterized protein</fullName>
    </submittedName>
</protein>
<gene>
    <name evidence="2" type="ORF">H1R20_g12681</name>
</gene>
<keyword evidence="3" id="KW-1185">Reference proteome</keyword>
<organism evidence="2 3">
    <name type="scientific">Candolleomyces eurysporus</name>
    <dbReference type="NCBI Taxonomy" id="2828524"/>
    <lineage>
        <taxon>Eukaryota</taxon>
        <taxon>Fungi</taxon>
        <taxon>Dikarya</taxon>
        <taxon>Basidiomycota</taxon>
        <taxon>Agaricomycotina</taxon>
        <taxon>Agaricomycetes</taxon>
        <taxon>Agaricomycetidae</taxon>
        <taxon>Agaricales</taxon>
        <taxon>Agaricineae</taxon>
        <taxon>Psathyrellaceae</taxon>
        <taxon>Candolleomyces</taxon>
    </lineage>
</organism>
<evidence type="ECO:0000313" key="2">
    <source>
        <dbReference type="EMBL" id="KAJ2924413.1"/>
    </source>
</evidence>
<proteinExistence type="predicted"/>
<dbReference type="Proteomes" id="UP001140091">
    <property type="component" value="Unassembled WGS sequence"/>
</dbReference>